<dbReference type="FunFam" id="1.10.418.50:FF:000001">
    <property type="entry name" value="TRAF3-interacting protein 1 isoform X1"/>
    <property type="match status" value="1"/>
</dbReference>
<dbReference type="PANTHER" id="PTHR31363">
    <property type="entry name" value="TRAF3-INTERACTING PROTEIN 1"/>
    <property type="match status" value="1"/>
</dbReference>
<keyword evidence="7" id="KW-0966">Cell projection</keyword>
<feature type="region of interest" description="Disordered" evidence="10">
    <location>
        <begin position="235"/>
        <end position="306"/>
    </location>
</feature>
<evidence type="ECO:0000259" key="12">
    <source>
        <dbReference type="Pfam" id="PF17749"/>
    </source>
</evidence>
<dbReference type="GO" id="GO:0036064">
    <property type="term" value="C:ciliary basal body"/>
    <property type="evidence" value="ECO:0007669"/>
    <property type="project" value="TreeGrafter"/>
</dbReference>
<dbReference type="EMBL" id="GFXV01000623">
    <property type="protein sequence ID" value="MBW12428.1"/>
    <property type="molecule type" value="Transcribed_RNA"/>
</dbReference>
<proteinExistence type="inferred from homology"/>
<dbReference type="InterPro" id="IPR041476">
    <property type="entry name" value="TRAF3IP1_C"/>
</dbReference>
<dbReference type="Gene3D" id="1.10.418.50">
    <property type="entry name" value="Microtubule-binding protein MIP-T3"/>
    <property type="match status" value="1"/>
</dbReference>
<dbReference type="AlphaFoldDB" id="A0A2H8TGM4"/>
<feature type="domain" description="TRAF3-interacting protein 1 C-terminal" evidence="12">
    <location>
        <begin position="333"/>
        <end position="480"/>
    </location>
</feature>
<evidence type="ECO:0000256" key="2">
    <source>
        <dbReference type="ARBA" id="ARBA00004430"/>
    </source>
</evidence>
<feature type="compositionally biased region" description="Basic and acidic residues" evidence="10">
    <location>
        <begin position="166"/>
        <end position="180"/>
    </location>
</feature>
<dbReference type="GO" id="GO:0008017">
    <property type="term" value="F:microtubule binding"/>
    <property type="evidence" value="ECO:0007669"/>
    <property type="project" value="InterPro"/>
</dbReference>
<comment type="similarity">
    <text evidence="8">Belongs to the TRAF3IP1 family.</text>
</comment>
<dbReference type="GO" id="GO:0048513">
    <property type="term" value="P:animal organ development"/>
    <property type="evidence" value="ECO:0007669"/>
    <property type="project" value="UniProtKB-ARBA"/>
</dbReference>
<evidence type="ECO:0000256" key="10">
    <source>
        <dbReference type="SAM" id="MobiDB-lite"/>
    </source>
</evidence>
<dbReference type="InterPro" id="IPR018799">
    <property type="entry name" value="TRAF3IP1"/>
</dbReference>
<keyword evidence="6" id="KW-0206">Cytoskeleton</keyword>
<organism evidence="13">
    <name type="scientific">Melanaphis sacchari</name>
    <dbReference type="NCBI Taxonomy" id="742174"/>
    <lineage>
        <taxon>Eukaryota</taxon>
        <taxon>Metazoa</taxon>
        <taxon>Ecdysozoa</taxon>
        <taxon>Arthropoda</taxon>
        <taxon>Hexapoda</taxon>
        <taxon>Insecta</taxon>
        <taxon>Pterygota</taxon>
        <taxon>Neoptera</taxon>
        <taxon>Paraneoptera</taxon>
        <taxon>Hemiptera</taxon>
        <taxon>Sternorrhyncha</taxon>
        <taxon>Aphidomorpha</taxon>
        <taxon>Aphidoidea</taxon>
        <taxon>Aphididae</taxon>
        <taxon>Aphidini</taxon>
        <taxon>Melanaphis</taxon>
    </lineage>
</organism>
<dbReference type="GO" id="GO:0060271">
    <property type="term" value="P:cilium assembly"/>
    <property type="evidence" value="ECO:0007669"/>
    <property type="project" value="TreeGrafter"/>
</dbReference>
<reference evidence="13" key="1">
    <citation type="submission" date="2017-10" db="EMBL/GenBank/DDBJ databases">
        <title>Transcriptome Assembly of Sugarcane Aphid Adults.</title>
        <authorList>
            <person name="Scully E.D."/>
            <person name="Palmer N.A."/>
            <person name="Geib S.M."/>
            <person name="Sarath G."/>
            <person name="Sattler S.E."/>
        </authorList>
    </citation>
    <scope>NUCLEOTIDE SEQUENCE</scope>
    <source>
        <tissue evidence="13">Whole body</tissue>
    </source>
</reference>
<dbReference type="GO" id="GO:0048731">
    <property type="term" value="P:system development"/>
    <property type="evidence" value="ECO:0007669"/>
    <property type="project" value="UniProtKB-ARBA"/>
</dbReference>
<feature type="domain" description="TRAF3-interacting protein 1 N-terminal" evidence="11">
    <location>
        <begin position="10"/>
        <end position="115"/>
    </location>
</feature>
<comment type="subcellular location">
    <subcellularLocation>
        <location evidence="2">Cytoplasm</location>
        <location evidence="2">Cytoskeleton</location>
        <location evidence="2">Cilium axoneme</location>
    </subcellularLocation>
    <subcellularLocation>
        <location evidence="1">Cytoplasm</location>
        <location evidence="1">Cytoskeleton</location>
        <location evidence="1">Cilium basal body</location>
    </subcellularLocation>
</comment>
<feature type="compositionally biased region" description="Basic and acidic residues" evidence="10">
    <location>
        <begin position="197"/>
        <end position="213"/>
    </location>
</feature>
<keyword evidence="3" id="KW-0963">Cytoplasm</keyword>
<evidence type="ECO:0000313" key="13">
    <source>
        <dbReference type="EMBL" id="MBW12428.1"/>
    </source>
</evidence>
<evidence type="ECO:0000256" key="7">
    <source>
        <dbReference type="ARBA" id="ARBA00023273"/>
    </source>
</evidence>
<evidence type="ECO:0000256" key="6">
    <source>
        <dbReference type="ARBA" id="ARBA00023212"/>
    </source>
</evidence>
<gene>
    <name evidence="13" type="primary">Traf3ip1_0</name>
</gene>
<feature type="compositionally biased region" description="Basic and acidic residues" evidence="10">
    <location>
        <begin position="293"/>
        <end position="306"/>
    </location>
</feature>
<dbReference type="GO" id="GO:0005930">
    <property type="term" value="C:axoneme"/>
    <property type="evidence" value="ECO:0007669"/>
    <property type="project" value="UniProtKB-SubCell"/>
</dbReference>
<sequence length="486" mass="56132">MTDPMNRELVKQVQLSLSKYISKPQLTEKLLNKPPFKFLHDIITNVIQRTGYLTGVFTDEEIISTNVTTKETKIKFLEKLITAIQSTTNKTISARPSKIVAGLETTKTLELLMAIVFGIETKNKEVKEQNSTNTKTKKLDSTKTSYQNKTKLLEKTKSLEKKLKENINHDSQKKIQKSDSMESSMVKIDEPDIEMDITTKSDGESTVKPVDEEVKSIVDSSVKTEELNENKLQSTLKSKLEKKDSESIEKTNLEENPLRKLSETHDISKSLRPKSSRPPAPNRRPQSNTYAEIPKHSDNFFSKNNDRINDIDDNIVTIEVLNDNKSTYDSYTQEDGQGHLVSQILQTQIEFNIKKKTDSSKIEWEGKSAKDQEMLTKEMDTIRRFIQDITKSANPLSKLINNMQENIDQMNRELNYWKNFTEKTNEKLDIQQRIAEEKIKPMVMLLEKLTTEVKDELDMMDYCKANIMKNKSHINYLVSERFMLKK</sequence>
<dbReference type="OrthoDB" id="10258914at2759"/>
<feature type="compositionally biased region" description="Basic and acidic residues" evidence="10">
    <location>
        <begin position="238"/>
        <end position="269"/>
    </location>
</feature>
<feature type="region of interest" description="Disordered" evidence="10">
    <location>
        <begin position="166"/>
        <end position="213"/>
    </location>
</feature>
<evidence type="ECO:0000256" key="1">
    <source>
        <dbReference type="ARBA" id="ARBA00004120"/>
    </source>
</evidence>
<protein>
    <recommendedName>
        <fullName evidence="9">TRAF3-interacting protein 1</fullName>
    </recommendedName>
</protein>
<dbReference type="Pfam" id="PF10243">
    <property type="entry name" value="MIP-T3"/>
    <property type="match status" value="1"/>
</dbReference>
<dbReference type="PANTHER" id="PTHR31363:SF0">
    <property type="entry name" value="TRAF3-INTERACTING PROTEIN 1"/>
    <property type="match status" value="1"/>
</dbReference>
<dbReference type="GO" id="GO:0042073">
    <property type="term" value="P:intraciliary transport"/>
    <property type="evidence" value="ECO:0007669"/>
    <property type="project" value="TreeGrafter"/>
</dbReference>
<evidence type="ECO:0000256" key="3">
    <source>
        <dbReference type="ARBA" id="ARBA00022490"/>
    </source>
</evidence>
<dbReference type="GO" id="GO:0030992">
    <property type="term" value="C:intraciliary transport particle B"/>
    <property type="evidence" value="ECO:0007669"/>
    <property type="project" value="TreeGrafter"/>
</dbReference>
<keyword evidence="5" id="KW-0175">Coiled coil</keyword>
<dbReference type="InterPro" id="IPR042576">
    <property type="entry name" value="TRAF3IP1_N_sf"/>
</dbReference>
<evidence type="ECO:0000256" key="4">
    <source>
        <dbReference type="ARBA" id="ARBA00022794"/>
    </source>
</evidence>
<keyword evidence="4" id="KW-0970">Cilium biogenesis/degradation</keyword>
<dbReference type="InterPro" id="IPR040468">
    <property type="entry name" value="TRAF3IP1_N"/>
</dbReference>
<evidence type="ECO:0000256" key="9">
    <source>
        <dbReference type="ARBA" id="ARBA00070492"/>
    </source>
</evidence>
<name>A0A2H8TGM4_9HEMI</name>
<dbReference type="GO" id="GO:0070507">
    <property type="term" value="P:regulation of microtubule cytoskeleton organization"/>
    <property type="evidence" value="ECO:0007669"/>
    <property type="project" value="TreeGrafter"/>
</dbReference>
<evidence type="ECO:0000259" key="11">
    <source>
        <dbReference type="Pfam" id="PF10243"/>
    </source>
</evidence>
<evidence type="ECO:0000256" key="5">
    <source>
        <dbReference type="ARBA" id="ARBA00023054"/>
    </source>
</evidence>
<evidence type="ECO:0000256" key="8">
    <source>
        <dbReference type="ARBA" id="ARBA00043971"/>
    </source>
</evidence>
<accession>A0A2H8TGM4</accession>
<dbReference type="Pfam" id="PF17749">
    <property type="entry name" value="MIP-T3_C"/>
    <property type="match status" value="1"/>
</dbReference>